<evidence type="ECO:0000313" key="1">
    <source>
        <dbReference type="EMBL" id="WNL50480.1"/>
    </source>
</evidence>
<proteinExistence type="predicted"/>
<gene>
    <name evidence="1" type="ORF">MarDSR_441</name>
</gene>
<dbReference type="EMBL" id="OR343189">
    <property type="protein sequence ID" value="WNL50480.1"/>
    <property type="molecule type" value="Genomic_DNA"/>
</dbReference>
<organism evidence="1">
    <name type="scientific">Marseillevirus sp</name>
    <dbReference type="NCBI Taxonomy" id="2809551"/>
    <lineage>
        <taxon>Viruses</taxon>
        <taxon>Varidnaviria</taxon>
        <taxon>Bamfordvirae</taxon>
        <taxon>Nucleocytoviricota</taxon>
        <taxon>Megaviricetes</taxon>
        <taxon>Pimascovirales</taxon>
        <taxon>Pimascovirales incertae sedis</taxon>
        <taxon>Marseilleviridae</taxon>
        <taxon>Marseillevirus</taxon>
    </lineage>
</organism>
<sequence>MFSFLGNREKLTLCCSVGLEEKDAIASSVARTVVEKAIQKQILPDGTFHGRVIQKKYGRLSRDRQYKYGKLHGTLLKYWHHTGEKKILEIQMEFFEGKKHGFEKRWSVYGKLLSERQWEHGTEIKYKR</sequence>
<accession>A0AA96ELB9</accession>
<dbReference type="SUPFAM" id="SSF82185">
    <property type="entry name" value="Histone H3 K4-specific methyltransferase SET7/9 N-terminal domain"/>
    <property type="match status" value="1"/>
</dbReference>
<reference evidence="1" key="1">
    <citation type="submission" date="2023-07" db="EMBL/GenBank/DDBJ databases">
        <authorList>
            <person name="Xia Y."/>
        </authorList>
    </citation>
    <scope>NUCLEOTIDE SEQUENCE</scope>
    <source>
        <strain evidence="1">E</strain>
    </source>
</reference>
<name>A0AA96ELB9_9VIRU</name>
<protein>
    <submittedName>
        <fullName evidence="1">Uncharacterized protein</fullName>
    </submittedName>
</protein>